<evidence type="ECO:0000313" key="3">
    <source>
        <dbReference type="Proteomes" id="UP000002630"/>
    </source>
</evidence>
<keyword evidence="3" id="KW-1185">Reference proteome</keyword>
<dbReference type="InterPro" id="IPR006926">
    <property type="entry name" value="Vps16_N"/>
</dbReference>
<gene>
    <name evidence="2" type="ORF">Esi_0228_0030</name>
</gene>
<accession>D7FS69</accession>
<dbReference type="PANTHER" id="PTHR12811:SF0">
    <property type="entry name" value="VACUOLAR PROTEIN SORTING-ASSOCIATED PROTEIN 16 HOMOLOG"/>
    <property type="match status" value="1"/>
</dbReference>
<dbReference type="PANTHER" id="PTHR12811">
    <property type="entry name" value="VACUOLAR PROTEIN SORTING VPS16"/>
    <property type="match status" value="1"/>
</dbReference>
<dbReference type="AlphaFoldDB" id="D7FS69"/>
<dbReference type="OrthoDB" id="1792at2759"/>
<reference evidence="2 3" key="1">
    <citation type="journal article" date="2010" name="Nature">
        <title>The Ectocarpus genome and the independent evolution of multicellularity in brown algae.</title>
        <authorList>
            <person name="Cock J.M."/>
            <person name="Sterck L."/>
            <person name="Rouze P."/>
            <person name="Scornet D."/>
            <person name="Allen A.E."/>
            <person name="Amoutzias G."/>
            <person name="Anthouard V."/>
            <person name="Artiguenave F."/>
            <person name="Aury J.M."/>
            <person name="Badger J.H."/>
            <person name="Beszteri B."/>
            <person name="Billiau K."/>
            <person name="Bonnet E."/>
            <person name="Bothwell J.H."/>
            <person name="Bowler C."/>
            <person name="Boyen C."/>
            <person name="Brownlee C."/>
            <person name="Carrano C.J."/>
            <person name="Charrier B."/>
            <person name="Cho G.Y."/>
            <person name="Coelho S.M."/>
            <person name="Collen J."/>
            <person name="Corre E."/>
            <person name="Da Silva C."/>
            <person name="Delage L."/>
            <person name="Delaroque N."/>
            <person name="Dittami S.M."/>
            <person name="Doulbeau S."/>
            <person name="Elias M."/>
            <person name="Farnham G."/>
            <person name="Gachon C.M."/>
            <person name="Gschloessl B."/>
            <person name="Heesch S."/>
            <person name="Jabbari K."/>
            <person name="Jubin C."/>
            <person name="Kawai H."/>
            <person name="Kimura K."/>
            <person name="Kloareg B."/>
            <person name="Kupper F.C."/>
            <person name="Lang D."/>
            <person name="Le Bail A."/>
            <person name="Leblanc C."/>
            <person name="Lerouge P."/>
            <person name="Lohr M."/>
            <person name="Lopez P.J."/>
            <person name="Martens C."/>
            <person name="Maumus F."/>
            <person name="Michel G."/>
            <person name="Miranda-Saavedra D."/>
            <person name="Morales J."/>
            <person name="Moreau H."/>
            <person name="Motomura T."/>
            <person name="Nagasato C."/>
            <person name="Napoli C.A."/>
            <person name="Nelson D.R."/>
            <person name="Nyvall-Collen P."/>
            <person name="Peters A.F."/>
            <person name="Pommier C."/>
            <person name="Potin P."/>
            <person name="Poulain J."/>
            <person name="Quesneville H."/>
            <person name="Read B."/>
            <person name="Rensing S.A."/>
            <person name="Ritter A."/>
            <person name="Rousvoal S."/>
            <person name="Samanta M."/>
            <person name="Samson G."/>
            <person name="Schroeder D.C."/>
            <person name="Segurens B."/>
            <person name="Strittmatter M."/>
            <person name="Tonon T."/>
            <person name="Tregear J.W."/>
            <person name="Valentin K."/>
            <person name="von Dassow P."/>
            <person name="Yamagishi T."/>
            <person name="Van de Peer Y."/>
            <person name="Wincker P."/>
        </authorList>
    </citation>
    <scope>NUCLEOTIDE SEQUENCE [LARGE SCALE GENOMIC DNA]</scope>
    <source>
        <strain evidence="3">Ec32 / CCAP1310/4</strain>
    </source>
</reference>
<dbReference type="STRING" id="2880.D7FS69"/>
<dbReference type="GO" id="GO:0003779">
    <property type="term" value="F:actin binding"/>
    <property type="evidence" value="ECO:0007669"/>
    <property type="project" value="TreeGrafter"/>
</dbReference>
<dbReference type="Pfam" id="PF04841">
    <property type="entry name" value="Vps16_N"/>
    <property type="match status" value="1"/>
</dbReference>
<proteinExistence type="predicted"/>
<dbReference type="eggNOG" id="KOG2280">
    <property type="taxonomic scope" value="Eukaryota"/>
</dbReference>
<feature type="domain" description="Vps16 N-terminal" evidence="1">
    <location>
        <begin position="5"/>
        <end position="174"/>
    </location>
</feature>
<dbReference type="GO" id="GO:0042144">
    <property type="term" value="P:vacuole fusion, non-autophagic"/>
    <property type="evidence" value="ECO:0007669"/>
    <property type="project" value="TreeGrafter"/>
</dbReference>
<dbReference type="Proteomes" id="UP000002630">
    <property type="component" value="Unassembled WGS sequence"/>
</dbReference>
<sequence>MLADDWTTLRDVQYRKIHLYDLDWAEDEDRHLDRCLVAVAKYGGAVAMVRDETKLLKMSAKDSIVPTLRVCNCAGGTISETILDKAVQAPGTASERGRLLTMGWTDGEMLVMVRERGGVEVRDIMGELSKTLELVDDSSRRSSEPDRVAACEVWGDGVVALMGSGKVKAVSGIHSSEPRHFSMAAGLGANAAPLTAMAVLEPQFTASGALEVVLATEDGNVLGATRVVCLPLLTPAFALAVHP</sequence>
<dbReference type="InterPro" id="IPR016534">
    <property type="entry name" value="VPS16"/>
</dbReference>
<dbReference type="EMBL" id="FN649760">
    <property type="protein sequence ID" value="CBJ31010.1"/>
    <property type="molecule type" value="Genomic_DNA"/>
</dbReference>
<dbReference type="InParanoid" id="D7FS69"/>
<dbReference type="GO" id="GO:0005768">
    <property type="term" value="C:endosome"/>
    <property type="evidence" value="ECO:0007669"/>
    <property type="project" value="TreeGrafter"/>
</dbReference>
<protein>
    <recommendedName>
        <fullName evidence="1">Vps16 N-terminal domain-containing protein</fullName>
    </recommendedName>
</protein>
<dbReference type="GO" id="GO:0005765">
    <property type="term" value="C:lysosomal membrane"/>
    <property type="evidence" value="ECO:0007669"/>
    <property type="project" value="TreeGrafter"/>
</dbReference>
<dbReference type="GO" id="GO:0016197">
    <property type="term" value="P:endosomal transport"/>
    <property type="evidence" value="ECO:0007669"/>
    <property type="project" value="TreeGrafter"/>
</dbReference>
<dbReference type="GO" id="GO:0030897">
    <property type="term" value="C:HOPS complex"/>
    <property type="evidence" value="ECO:0007669"/>
    <property type="project" value="TreeGrafter"/>
</dbReference>
<evidence type="ECO:0000313" key="2">
    <source>
        <dbReference type="EMBL" id="CBJ31010.1"/>
    </source>
</evidence>
<evidence type="ECO:0000259" key="1">
    <source>
        <dbReference type="Pfam" id="PF04841"/>
    </source>
</evidence>
<dbReference type="GO" id="GO:0006886">
    <property type="term" value="P:intracellular protein transport"/>
    <property type="evidence" value="ECO:0007669"/>
    <property type="project" value="InterPro"/>
</dbReference>
<name>D7FS69_ECTSI</name>
<organism evidence="2 3">
    <name type="scientific">Ectocarpus siliculosus</name>
    <name type="common">Brown alga</name>
    <name type="synonym">Conferva siliculosa</name>
    <dbReference type="NCBI Taxonomy" id="2880"/>
    <lineage>
        <taxon>Eukaryota</taxon>
        <taxon>Sar</taxon>
        <taxon>Stramenopiles</taxon>
        <taxon>Ochrophyta</taxon>
        <taxon>PX clade</taxon>
        <taxon>Phaeophyceae</taxon>
        <taxon>Ectocarpales</taxon>
        <taxon>Ectocarpaceae</taxon>
        <taxon>Ectocarpus</taxon>
    </lineage>
</organism>